<organism evidence="1">
    <name type="scientific">marine sediment metagenome</name>
    <dbReference type="NCBI Taxonomy" id="412755"/>
    <lineage>
        <taxon>unclassified sequences</taxon>
        <taxon>metagenomes</taxon>
        <taxon>ecological metagenomes</taxon>
    </lineage>
</organism>
<evidence type="ECO:0000313" key="1">
    <source>
        <dbReference type="EMBL" id="GAI05204.1"/>
    </source>
</evidence>
<feature type="non-terminal residue" evidence="1">
    <location>
        <position position="1"/>
    </location>
</feature>
<protein>
    <submittedName>
        <fullName evidence="1">Uncharacterized protein</fullName>
    </submittedName>
</protein>
<dbReference type="AlphaFoldDB" id="X1MFP9"/>
<gene>
    <name evidence="1" type="ORF">S06H3_07988</name>
</gene>
<reference evidence="1" key="1">
    <citation type="journal article" date="2014" name="Front. Microbiol.">
        <title>High frequency of phylogenetically diverse reductive dehalogenase-homologous genes in deep subseafloor sedimentary metagenomes.</title>
        <authorList>
            <person name="Kawai M."/>
            <person name="Futagami T."/>
            <person name="Toyoda A."/>
            <person name="Takaki Y."/>
            <person name="Nishi S."/>
            <person name="Hori S."/>
            <person name="Arai W."/>
            <person name="Tsubouchi T."/>
            <person name="Morono Y."/>
            <person name="Uchiyama I."/>
            <person name="Ito T."/>
            <person name="Fujiyama A."/>
            <person name="Inagaki F."/>
            <person name="Takami H."/>
        </authorList>
    </citation>
    <scope>NUCLEOTIDE SEQUENCE</scope>
    <source>
        <strain evidence="1">Expedition CK06-06</strain>
    </source>
</reference>
<dbReference type="EMBL" id="BARV01003308">
    <property type="protein sequence ID" value="GAI05204.1"/>
    <property type="molecule type" value="Genomic_DNA"/>
</dbReference>
<accession>X1MFP9</accession>
<name>X1MFP9_9ZZZZ</name>
<proteinExistence type="predicted"/>
<sequence>FWYRNLNGHLVDDSLRGNILHFGFSTNSEPVGKGWNKEPLHIIRDDEIPPLNKG</sequence>
<comment type="caution">
    <text evidence="1">The sequence shown here is derived from an EMBL/GenBank/DDBJ whole genome shotgun (WGS) entry which is preliminary data.</text>
</comment>